<feature type="domain" description="Strawberry notch AAA" evidence="4">
    <location>
        <begin position="513"/>
        <end position="661"/>
    </location>
</feature>
<evidence type="ECO:0000256" key="2">
    <source>
        <dbReference type="SAM" id="MobiDB-lite"/>
    </source>
</evidence>
<dbReference type="EMBL" id="CAUJNA010003412">
    <property type="protein sequence ID" value="CAJ1401371.1"/>
    <property type="molecule type" value="Genomic_DNA"/>
</dbReference>
<dbReference type="Proteomes" id="UP001178507">
    <property type="component" value="Unassembled WGS sequence"/>
</dbReference>
<keyword evidence="6" id="KW-1185">Reference proteome</keyword>
<name>A0AA36JA99_9DINO</name>
<evidence type="ECO:0000256" key="1">
    <source>
        <dbReference type="ARBA" id="ARBA00006992"/>
    </source>
</evidence>
<organism evidence="5 6">
    <name type="scientific">Effrenium voratum</name>
    <dbReference type="NCBI Taxonomy" id="2562239"/>
    <lineage>
        <taxon>Eukaryota</taxon>
        <taxon>Sar</taxon>
        <taxon>Alveolata</taxon>
        <taxon>Dinophyceae</taxon>
        <taxon>Suessiales</taxon>
        <taxon>Symbiodiniaceae</taxon>
        <taxon>Effrenium</taxon>
    </lineage>
</organism>
<evidence type="ECO:0000313" key="5">
    <source>
        <dbReference type="EMBL" id="CAJ1401371.1"/>
    </source>
</evidence>
<reference evidence="5" key="1">
    <citation type="submission" date="2023-08" db="EMBL/GenBank/DDBJ databases">
        <authorList>
            <person name="Chen Y."/>
            <person name="Shah S."/>
            <person name="Dougan E. K."/>
            <person name="Thang M."/>
            <person name="Chan C."/>
        </authorList>
    </citation>
    <scope>NUCLEOTIDE SEQUENCE</scope>
</reference>
<dbReference type="PANTHER" id="PTHR12706:SF30">
    <property type="entry name" value="PROTEIN STRAWBERRY NOTCH-RELATED"/>
    <property type="match status" value="1"/>
</dbReference>
<dbReference type="Pfam" id="PF13872">
    <property type="entry name" value="AAA_34"/>
    <property type="match status" value="2"/>
</dbReference>
<evidence type="ECO:0000259" key="4">
    <source>
        <dbReference type="Pfam" id="PF13872"/>
    </source>
</evidence>
<dbReference type="InterPro" id="IPR026741">
    <property type="entry name" value="SNO"/>
</dbReference>
<dbReference type="GO" id="GO:0006355">
    <property type="term" value="P:regulation of DNA-templated transcription"/>
    <property type="evidence" value="ECO:0007669"/>
    <property type="project" value="InterPro"/>
</dbReference>
<feature type="compositionally biased region" description="Acidic residues" evidence="2">
    <location>
        <begin position="1677"/>
        <end position="1694"/>
    </location>
</feature>
<feature type="compositionally biased region" description="Basic and acidic residues" evidence="2">
    <location>
        <begin position="1753"/>
        <end position="1773"/>
    </location>
</feature>
<dbReference type="GO" id="GO:0005634">
    <property type="term" value="C:nucleus"/>
    <property type="evidence" value="ECO:0007669"/>
    <property type="project" value="TreeGrafter"/>
</dbReference>
<dbReference type="GO" id="GO:0031490">
    <property type="term" value="F:chromatin DNA binding"/>
    <property type="evidence" value="ECO:0007669"/>
    <property type="project" value="TreeGrafter"/>
</dbReference>
<protein>
    <submittedName>
        <fullName evidence="5">Uncharacterized protein</fullName>
    </submittedName>
</protein>
<accession>A0AA36JA99</accession>
<dbReference type="InterPro" id="IPR027417">
    <property type="entry name" value="P-loop_NTPase"/>
</dbReference>
<evidence type="ECO:0000259" key="3">
    <source>
        <dbReference type="Pfam" id="PF13871"/>
    </source>
</evidence>
<sequence length="1924" mass="214293">MALSKKASFLLDAVLKPQADAEKARRYFPMLRKWAETGKAYRGETFSTAEVEEAIAAYERAFVPSVQNVPSPQVRNRSDAEWWPRWALNKARGVEVLAPVKGKPSAWTPATPVAIGYRGQKKCFLFVKSKSFDMDCRKDQVRPVGGGKSAQQQLEELLSRGHNPERHPDWTDGSDLTAGQQGDIAFITPGVPQPGKKTSQQVERDASFVEALEDEYERMTLLRRSSVVKTSTCDHPDPLSEPRAAASIKLPELTERDILALPANVAQERLSSLQLETVCFAARRFRTKLPDGRTAGYVLGDGTGCGKGRVISALLYHLWNSGHRRSIWVSATSDLYYDACRDLQDLGADIPCIAMRKLPPSGPLDKKGTTANKELVRGLGVEGDGVIFLTYSLLVQTGQRREVFPCTLNSQEAKTKLLDALDERMRCGSVVNCGVDGSGRPAKILPGDRVVSVKNLREFQGLDVPTTVSLERVLDKKKPKAGEDAKDAKDDAKDAKDAKDGNGKEDATELTAWNSRLGQLVQWLGGGKATGLICFDEVHKAKNLVPDKDDKASTKTGLYVERLQQSCPNAPVLYVSATAATEVQHLGYMSRLGAWGAGTAFDTFNDFQKAIEANGVAAMEMFAMNMKAVGAMSCRALAYVGTEFQVQQNGMTEEQLRVYDTAAVFWQKLLATFRKFIHSKDLKETYSNHFFKKLQKKKNGVSRKSAKEMDAEEEDLVTKRLWQFYWGAQQRFFKALCNSAKVPAACVAAQEAVDKGQQVVISIWATGEARSRAKMERLKEETAGRVTVDSVCDGITEVQIKEQDTLKAVISCLYANLTLRSKLTIGGKQVAQLSKLVEAEGKRISRPEELLKCGVPCQLVFRTASLRRLVVSAHATDTKEPVTFELNDDDFGERVLVSKVLEGPASFRRAELEGWHIKRINDKPVGKIRVATLRPRLRKGASLAFQDPVIDEHLSGPAMIVEHFINSCFLTQGENGEELAWAAEVKSQLVKEAQHLSLPPNALDDVLDRLGGLKKVGEMSGRSHRIKRRKDGSLAWVARCEELRCPSDGANLVEQVLFQKGSKKICVVTEVASAGISLHADRRQVTSDFRPPRRLMISLELPWGADKAIQCFGRVHRANQLVPPKFLVLTTPLGGEVRFNSAIARRMKLLGAVTKGDRMTSMGGVADSHMTDFDVNNAYGQKALMTFYTDTAKFSSVAPELLALYEALPFIGAEGDGEASGRWPTWQEFVEEVNTAWDVTRLTDEIEVMLEDSNGRSWAEMGTKESQVINRFFNRILMLEVHIQNAMFETFFAVYTELVRVDKANGVYDEGIENLNRVQGRTIQDIKVDQTELLFRDPSSGAETTYVRLSLDRGITWEAAKAAYDTIPAKGSTEGFYEFRPHPEADPVYILVKDDVAGCLSQCSRLEGGAGSTGTTWVARRRRRQFSAWRADCGAVTSWSEGRKAYFESDFEQDCFTRIYGTDEELETVREGWMELYRNSAASRTVMEHVLTGDVLAAWQLVRSGKSKETASAEGPKLQIVRAITQPGNLPVVGMRLDGEDIPHLRYVLSCQQEAAQEPKSSSIKEVALQAGEMLLEHLSKMPDYKMPFTSWLEVHKVLPVPRSIDGLRGTQMAVEKLRKARLVKIEEGEMTWCLRAGGRTVETEADLLKPLDPPLKGEDLEELMFPQAFLPRGADSESDDFTEEEEEEADAQEADLRSCEQEKPQVGKEDKDREPKRRKLQRPAEKDKVAGRVSKKKALQALFEEDESEEESQPKDESQKRERDEQMERLLFDEDSEEETNDQELKRRRRDEPGSSADPGSEATTKAQLQVGPPKSDSERLAKFNLEHDSVSQGALLEGQLPEVRWEFEVIGNKIGIRDSPDITTGSDTGEYLRPNAVFVVSEKVLGQDGRTYLRLADGRGWVYDRSKKDVNKVVIREKPIAS</sequence>
<comment type="caution">
    <text evidence="5">The sequence shown here is derived from an EMBL/GenBank/DDBJ whole genome shotgun (WGS) entry which is preliminary data.</text>
</comment>
<dbReference type="GO" id="GO:0042393">
    <property type="term" value="F:histone binding"/>
    <property type="evidence" value="ECO:0007669"/>
    <property type="project" value="TreeGrafter"/>
</dbReference>
<dbReference type="InterPro" id="IPR039187">
    <property type="entry name" value="SNO_AAA"/>
</dbReference>
<feature type="compositionally biased region" description="Basic and acidic residues" evidence="2">
    <location>
        <begin position="1695"/>
        <end position="1716"/>
    </location>
</feature>
<dbReference type="Pfam" id="PF13871">
    <property type="entry name" value="Helicase_C_4"/>
    <property type="match status" value="1"/>
</dbReference>
<feature type="region of interest" description="Disordered" evidence="2">
    <location>
        <begin position="475"/>
        <end position="506"/>
    </location>
</feature>
<proteinExistence type="inferred from homology"/>
<gene>
    <name evidence="5" type="ORF">EVOR1521_LOCUS24535</name>
</gene>
<evidence type="ECO:0000313" key="6">
    <source>
        <dbReference type="Proteomes" id="UP001178507"/>
    </source>
</evidence>
<feature type="domain" description="Strawberry notch helicase C" evidence="3">
    <location>
        <begin position="1001"/>
        <end position="1313"/>
    </location>
</feature>
<dbReference type="InterPro" id="IPR026937">
    <property type="entry name" value="SBNO_Helicase_C_dom"/>
</dbReference>
<feature type="compositionally biased region" description="Acidic residues" evidence="2">
    <location>
        <begin position="1774"/>
        <end position="1783"/>
    </location>
</feature>
<comment type="similarity">
    <text evidence="1">Belongs to the SBNO family.</text>
</comment>
<feature type="domain" description="Strawberry notch AAA" evidence="4">
    <location>
        <begin position="234"/>
        <end position="401"/>
    </location>
</feature>
<dbReference type="SUPFAM" id="SSF52540">
    <property type="entry name" value="P-loop containing nucleoside triphosphate hydrolases"/>
    <property type="match status" value="2"/>
</dbReference>
<dbReference type="PANTHER" id="PTHR12706">
    <property type="entry name" value="STRAWBERRY NOTCH-RELATED"/>
    <property type="match status" value="1"/>
</dbReference>
<feature type="region of interest" description="Disordered" evidence="2">
    <location>
        <begin position="1670"/>
        <end position="1823"/>
    </location>
</feature>